<comment type="caution">
    <text evidence="2">The sequence shown here is derived from an EMBL/GenBank/DDBJ whole genome shotgun (WGS) entry which is preliminary data.</text>
</comment>
<evidence type="ECO:0000313" key="2">
    <source>
        <dbReference type="EMBL" id="MED4129379.1"/>
    </source>
</evidence>
<dbReference type="EMBL" id="JAROAS010000029">
    <property type="protein sequence ID" value="MED4129379.1"/>
    <property type="molecule type" value="Genomic_DNA"/>
</dbReference>
<name>A0ABU6NPB2_9BACI</name>
<dbReference type="RefSeq" id="WP_246117139.1">
    <property type="nucleotide sequence ID" value="NZ_CP042163.1"/>
</dbReference>
<accession>A0ABU6NPB2</accession>
<protein>
    <submittedName>
        <fullName evidence="2">DUF5665 domain-containing protein</fullName>
    </submittedName>
</protein>
<sequence length="135" mass="15072">MGLTLPTNGYSKVDELIGGIHLPLTDEQKSRMLPSKHRQREIEKQSDENDRFHELLDKLEDVTTNGRLKDMAFHFTDTKQVVKSNLIAGIARGVGLTIGVALFVSLLLAILNLFEPLPIIGEWLANLANIIEANR</sequence>
<dbReference type="Pfam" id="PF18910">
    <property type="entry name" value="DUF5665"/>
    <property type="match status" value="1"/>
</dbReference>
<evidence type="ECO:0000313" key="3">
    <source>
        <dbReference type="Proteomes" id="UP001341820"/>
    </source>
</evidence>
<dbReference type="InterPro" id="IPR043723">
    <property type="entry name" value="DUF5665"/>
</dbReference>
<reference evidence="2 3" key="1">
    <citation type="submission" date="2023-03" db="EMBL/GenBank/DDBJ databases">
        <title>Bacillus Genome Sequencing.</title>
        <authorList>
            <person name="Dunlap C."/>
        </authorList>
    </citation>
    <scope>NUCLEOTIDE SEQUENCE [LARGE SCALE GENOMIC DNA]</scope>
    <source>
        <strain evidence="2 3">B-4107</strain>
    </source>
</reference>
<keyword evidence="1" id="KW-1133">Transmembrane helix</keyword>
<keyword evidence="1" id="KW-0472">Membrane</keyword>
<keyword evidence="1" id="KW-0812">Transmembrane</keyword>
<feature type="transmembrane region" description="Helical" evidence="1">
    <location>
        <begin position="93"/>
        <end position="114"/>
    </location>
</feature>
<evidence type="ECO:0000256" key="1">
    <source>
        <dbReference type="SAM" id="Phobius"/>
    </source>
</evidence>
<gene>
    <name evidence="2" type="ORF">P5F74_14645</name>
</gene>
<proteinExistence type="predicted"/>
<organism evidence="2 3">
    <name type="scientific">Shouchella miscanthi</name>
    <dbReference type="NCBI Taxonomy" id="2598861"/>
    <lineage>
        <taxon>Bacteria</taxon>
        <taxon>Bacillati</taxon>
        <taxon>Bacillota</taxon>
        <taxon>Bacilli</taxon>
        <taxon>Bacillales</taxon>
        <taxon>Bacillaceae</taxon>
        <taxon>Shouchella</taxon>
    </lineage>
</organism>
<keyword evidence="3" id="KW-1185">Reference proteome</keyword>
<dbReference type="Proteomes" id="UP001341820">
    <property type="component" value="Unassembled WGS sequence"/>
</dbReference>